<evidence type="ECO:0000313" key="1">
    <source>
        <dbReference type="EMBL" id="MEQ2294313.1"/>
    </source>
</evidence>
<dbReference type="EMBL" id="JAHRIP010037719">
    <property type="protein sequence ID" value="MEQ2294313.1"/>
    <property type="molecule type" value="Genomic_DNA"/>
</dbReference>
<accession>A0ABV0YKD6</accession>
<reference evidence="1 2" key="1">
    <citation type="submission" date="2021-06" db="EMBL/GenBank/DDBJ databases">
        <authorList>
            <person name="Palmer J.M."/>
        </authorList>
    </citation>
    <scope>NUCLEOTIDE SEQUENCE [LARGE SCALE GENOMIC DNA]</scope>
    <source>
        <strain evidence="1 2">AS_MEX2019</strain>
        <tissue evidence="1">Muscle</tissue>
    </source>
</reference>
<protein>
    <submittedName>
        <fullName evidence="1">Uncharacterized protein</fullName>
    </submittedName>
</protein>
<keyword evidence="2" id="KW-1185">Reference proteome</keyword>
<proteinExistence type="predicted"/>
<name>A0ABV0YKD6_9TELE</name>
<evidence type="ECO:0000313" key="2">
    <source>
        <dbReference type="Proteomes" id="UP001469553"/>
    </source>
</evidence>
<dbReference type="Proteomes" id="UP001469553">
    <property type="component" value="Unassembled WGS sequence"/>
</dbReference>
<comment type="caution">
    <text evidence="1">The sequence shown here is derived from an EMBL/GenBank/DDBJ whole genome shotgun (WGS) entry which is preliminary data.</text>
</comment>
<gene>
    <name evidence="1" type="ORF">AMECASPLE_002672</name>
</gene>
<organism evidence="1 2">
    <name type="scientific">Ameca splendens</name>
    <dbReference type="NCBI Taxonomy" id="208324"/>
    <lineage>
        <taxon>Eukaryota</taxon>
        <taxon>Metazoa</taxon>
        <taxon>Chordata</taxon>
        <taxon>Craniata</taxon>
        <taxon>Vertebrata</taxon>
        <taxon>Euteleostomi</taxon>
        <taxon>Actinopterygii</taxon>
        <taxon>Neopterygii</taxon>
        <taxon>Teleostei</taxon>
        <taxon>Neoteleostei</taxon>
        <taxon>Acanthomorphata</taxon>
        <taxon>Ovalentaria</taxon>
        <taxon>Atherinomorphae</taxon>
        <taxon>Cyprinodontiformes</taxon>
        <taxon>Goodeidae</taxon>
        <taxon>Ameca</taxon>
    </lineage>
</organism>
<sequence length="73" mass="7782">MTCADVPGNYGMTFGGANSVSVLGPSCRMRSLLADFLLKTRPRGEVTAQTPCAASVQPIRSDLRLLLLLEKSV</sequence>